<evidence type="ECO:0000313" key="6">
    <source>
        <dbReference type="Proteomes" id="UP000283341"/>
    </source>
</evidence>
<accession>A0A0P0FXJ0</accession>
<evidence type="ECO:0000313" key="3">
    <source>
        <dbReference type="EMBL" id="ALJ60018.1"/>
    </source>
</evidence>
<dbReference type="InterPro" id="IPR051201">
    <property type="entry name" value="Chloro_Bact_Ser_Proteases"/>
</dbReference>
<dbReference type="PANTHER" id="PTHR43343:SF3">
    <property type="entry name" value="PROTEASE DO-LIKE 8, CHLOROPLASTIC"/>
    <property type="match status" value="1"/>
</dbReference>
<dbReference type="PRINTS" id="PR00834">
    <property type="entry name" value="PROTEASES2C"/>
</dbReference>
<dbReference type="Gene3D" id="3.30.1460.10">
    <property type="match status" value="1"/>
</dbReference>
<reference evidence="4 6" key="2">
    <citation type="submission" date="2018-08" db="EMBL/GenBank/DDBJ databases">
        <title>A genome reference for cultivated species of the human gut microbiota.</title>
        <authorList>
            <person name="Zou Y."/>
            <person name="Xue W."/>
            <person name="Luo G."/>
        </authorList>
    </citation>
    <scope>NUCLEOTIDE SEQUENCE [LARGE SCALE GENOMIC DNA]</scope>
    <source>
        <strain evidence="4 6">AF22-3AC</strain>
    </source>
</reference>
<name>A0A0P0FXJ0_9BACE</name>
<dbReference type="EMBL" id="CP012801">
    <property type="protein sequence ID" value="ALJ60018.1"/>
    <property type="molecule type" value="Genomic_DNA"/>
</dbReference>
<dbReference type="Gene3D" id="2.40.10.120">
    <property type="match status" value="1"/>
</dbReference>
<dbReference type="GO" id="GO:0006508">
    <property type="term" value="P:proteolysis"/>
    <property type="evidence" value="ECO:0007669"/>
    <property type="project" value="UniProtKB-KW"/>
</dbReference>
<evidence type="ECO:0000256" key="2">
    <source>
        <dbReference type="ARBA" id="ARBA00022801"/>
    </source>
</evidence>
<dbReference type="GO" id="GO:0004252">
    <property type="term" value="F:serine-type endopeptidase activity"/>
    <property type="evidence" value="ECO:0007669"/>
    <property type="project" value="InterPro"/>
</dbReference>
<dbReference type="RefSeq" id="WP_029426324.1">
    <property type="nucleotide sequence ID" value="NZ_CP012801.1"/>
</dbReference>
<evidence type="ECO:0000256" key="1">
    <source>
        <dbReference type="ARBA" id="ARBA00022670"/>
    </source>
</evidence>
<dbReference type="Proteomes" id="UP000061809">
    <property type="component" value="Chromosome"/>
</dbReference>
<protein>
    <submittedName>
        <fullName evidence="3 4">Serine protease</fullName>
    </submittedName>
</protein>
<dbReference type="PATRIC" id="fig|246787.4.peg.2869"/>
<keyword evidence="1 3" id="KW-0645">Protease</keyword>
<evidence type="ECO:0000313" key="5">
    <source>
        <dbReference type="Proteomes" id="UP000061809"/>
    </source>
</evidence>
<dbReference type="SUPFAM" id="SSF69635">
    <property type="entry name" value="Type III secretory system chaperone-like"/>
    <property type="match status" value="1"/>
</dbReference>
<gene>
    <name evidence="3" type="primary">hhoA</name>
    <name evidence="3" type="ORF">BcellWH2_02779</name>
    <name evidence="4" type="ORF">DWX97_15850</name>
</gene>
<dbReference type="Pfam" id="PF13365">
    <property type="entry name" value="Trypsin_2"/>
    <property type="match status" value="1"/>
</dbReference>
<dbReference type="KEGG" id="bcel:BcellWH2_02779"/>
<keyword evidence="2" id="KW-0378">Hydrolase</keyword>
<sequence>MEQNNIYKLVFKVTHAGGSGSCFYLKDYDLFVTNYHVVKGFHAVAVHDNDRNPYLAKVVLVNPSLDIALLSVDGDFSALPSLNLAGDNSLSIGGKVCVAGYPYGMPFTVTEGSVSSPKQLVDGKYYIQTDAAVNPGNSGGPIFNEKNEVVGVTVSKLSNADNMGFGIRVEALRKLLEFVEAADRTAFQVQCDSCDELISEEEEFCPSCGEKLPEGIFKEREPSSLSTFCERAIREMGVNPILARDGYDSWTFHKGSSEVRIFVYENTYLFAVSPINLLPKKEVERVLDYILSEDFSPYKLGIEGRQIYIAYRVHLSDITDASEDEILTNLVNLALKADEMDNMMVEEFGCEFSEYSKHED</sequence>
<dbReference type="PANTHER" id="PTHR43343">
    <property type="entry name" value="PEPTIDASE S12"/>
    <property type="match status" value="1"/>
</dbReference>
<organism evidence="3 5">
    <name type="scientific">Bacteroides cellulosilyticus</name>
    <dbReference type="NCBI Taxonomy" id="246787"/>
    <lineage>
        <taxon>Bacteria</taxon>
        <taxon>Pseudomonadati</taxon>
        <taxon>Bacteroidota</taxon>
        <taxon>Bacteroidia</taxon>
        <taxon>Bacteroidales</taxon>
        <taxon>Bacteroidaceae</taxon>
        <taxon>Bacteroides</taxon>
    </lineage>
</organism>
<dbReference type="SUPFAM" id="SSF50494">
    <property type="entry name" value="Trypsin-like serine proteases"/>
    <property type="match status" value="1"/>
</dbReference>
<reference evidence="3 5" key="1">
    <citation type="journal article" date="2015" name="Science">
        <title>Genetic determinants of in vivo fitness and diet responsiveness in multiple human gut Bacteroides.</title>
        <authorList>
            <person name="Wu M."/>
            <person name="McNulty N.P."/>
            <person name="Rodionov D.A."/>
            <person name="Khoroshkin M.S."/>
            <person name="Griffin N.W."/>
            <person name="Cheng J."/>
            <person name="Latreille P."/>
            <person name="Kerstetter R.A."/>
            <person name="Terrapon N."/>
            <person name="Henrissat B."/>
            <person name="Osterman A.L."/>
            <person name="Gordon J.I."/>
        </authorList>
    </citation>
    <scope>NUCLEOTIDE SEQUENCE [LARGE SCALE GENOMIC DNA]</scope>
    <source>
        <strain evidence="3 5">WH2</strain>
    </source>
</reference>
<proteinExistence type="predicted"/>
<dbReference type="InterPro" id="IPR001940">
    <property type="entry name" value="Peptidase_S1C"/>
</dbReference>
<dbReference type="InterPro" id="IPR009003">
    <property type="entry name" value="Peptidase_S1_PA"/>
</dbReference>
<evidence type="ECO:0000313" key="4">
    <source>
        <dbReference type="EMBL" id="RGS35390.1"/>
    </source>
</evidence>
<dbReference type="Proteomes" id="UP000283341">
    <property type="component" value="Unassembled WGS sequence"/>
</dbReference>
<dbReference type="EMBL" id="QRVJ01000014">
    <property type="protein sequence ID" value="RGS35390.1"/>
    <property type="molecule type" value="Genomic_DNA"/>
</dbReference>
<dbReference type="AlphaFoldDB" id="A0A0P0FXJ0"/>